<dbReference type="InterPro" id="IPR001098">
    <property type="entry name" value="DNA-dir_DNA_pol_A_palm_dom"/>
</dbReference>
<dbReference type="GO" id="GO:0003887">
    <property type="term" value="F:DNA-directed DNA polymerase activity"/>
    <property type="evidence" value="ECO:0007669"/>
    <property type="project" value="UniProtKB-UniRule"/>
</dbReference>
<evidence type="ECO:0000256" key="8">
    <source>
        <dbReference type="ARBA" id="ARBA00022763"/>
    </source>
</evidence>
<evidence type="ECO:0000259" key="17">
    <source>
        <dbReference type="SMART" id="SM00475"/>
    </source>
</evidence>
<dbReference type="FunFam" id="1.20.1060.10:FF:000001">
    <property type="entry name" value="DNA polymerase I"/>
    <property type="match status" value="1"/>
</dbReference>
<dbReference type="InterPro" id="IPR002298">
    <property type="entry name" value="DNA_polymerase_A"/>
</dbReference>
<dbReference type="SMART" id="SM00475">
    <property type="entry name" value="53EXOc"/>
    <property type="match status" value="1"/>
</dbReference>
<gene>
    <name evidence="16 19" type="primary">polA</name>
    <name evidence="19" type="ORF">FYJ65_01315</name>
</gene>
<evidence type="ECO:0000256" key="15">
    <source>
        <dbReference type="NCBIfam" id="TIGR00593"/>
    </source>
</evidence>
<dbReference type="SUPFAM" id="SSF53098">
    <property type="entry name" value="Ribonuclease H-like"/>
    <property type="match status" value="1"/>
</dbReference>
<comment type="function">
    <text evidence="16">In addition to polymerase activity, this DNA polymerase exhibits 5'-3' exonuclease activity.</text>
</comment>
<dbReference type="NCBIfam" id="NF004397">
    <property type="entry name" value="PRK05755.1"/>
    <property type="match status" value="1"/>
</dbReference>
<dbReference type="InterPro" id="IPR020045">
    <property type="entry name" value="DNA_polI_H3TH"/>
</dbReference>
<sequence length="863" mass="98064">MKRFVIIDGNSLLFRAFFAMREMVTRDGIYTQGVFAFINMLNKILEDYHPDYIAVAFDMKAPTFRHTAYPEYKAGRLKTPMELLSQIPLMQEVLQAMNITVLEKEGFEADDLIGTMTAKAADAGLESLIITGDKDALQLVGENTYVVLNRKGMTDFDLYDLEKMQERYGLTPQEFIDLKGLMGDKSDNIPGIPGVGEKKGITLLKEYGSVEGVVAHADEIKGKLGENVRANLEEAELSKWLATIKRDVELPVSWPELAYGEPDYDRLIALYKKLEFKKFLQNLERQTPDEVTVEPEKDLLEGVKEVSYEDLLDSLKNNRTLIIEMDTDDNHKQLPEVKGVRLYNPEQMHYAECTVTPLDFEIRMGSLLDKEPELVGLGLKPMAYTLLQYGMDRFTLHHDVEVAEYLLDPNRSKYNLTNMFLHYANETLDGEDAQKRLMALDCIYRKQLPALEEKGMLSLFRDCEMPLIRTIAGMESQGMKINPEMLKSAGEELDTQIAKLEAEVFEEAGTTFNINSPKQLGEVLFETMGIPYPKKTKGKNKYSTAADVLEKLEEDYPVVSKVLMFRKASKLKSTYVDGLLGLIGSDGRIHPHFNQTVAATGRLSCTEPNLQNIPIRDENGRNIRKAFMVSEPENVFVGSDYSQIELRLMAALSGDPVLLEAFRTGEDIHRLTASRVFDIPMEDVTPLDRSRAKAVNFGVIYGMSGFGLSENLGITRKDAQRYIDDYFEKHQAVKDYLDRQVEIGKENFEVKTIMGRIRQIPEFKSRRYMDQQLAARLAMNSPIQGSAADIIKVAMNKVDAELREREMKSKLVLQIHDELIVEAVPEELEQVEELLRRNMENAVELSVPLDCDMHSGKTWFDLK</sequence>
<keyword evidence="9 16" id="KW-0378">Hydrolase</keyword>
<reference evidence="19 20" key="1">
    <citation type="submission" date="2019-08" db="EMBL/GenBank/DDBJ databases">
        <title>In-depth cultivation of the pig gut microbiome towards novel bacterial diversity and tailored functional studies.</title>
        <authorList>
            <person name="Wylensek D."/>
            <person name="Hitch T.C.A."/>
            <person name="Clavel T."/>
        </authorList>
    </citation>
    <scope>NUCLEOTIDE SEQUENCE [LARGE SCALE GENOMIC DNA]</scope>
    <source>
        <strain evidence="19 20">WCA-MUC-591-APC-4B</strain>
    </source>
</reference>
<evidence type="ECO:0000256" key="4">
    <source>
        <dbReference type="ARBA" id="ARBA00022679"/>
    </source>
</evidence>
<dbReference type="SUPFAM" id="SSF56672">
    <property type="entry name" value="DNA/RNA polymerases"/>
    <property type="match status" value="1"/>
</dbReference>
<dbReference type="SUPFAM" id="SSF88723">
    <property type="entry name" value="PIN domain-like"/>
    <property type="match status" value="1"/>
</dbReference>
<evidence type="ECO:0000259" key="18">
    <source>
        <dbReference type="SMART" id="SM00482"/>
    </source>
</evidence>
<dbReference type="InterPro" id="IPR008918">
    <property type="entry name" value="HhH2"/>
</dbReference>
<evidence type="ECO:0000256" key="7">
    <source>
        <dbReference type="ARBA" id="ARBA00022722"/>
    </source>
</evidence>
<keyword evidence="13 16" id="KW-0234">DNA repair</keyword>
<dbReference type="GO" id="GO:0003677">
    <property type="term" value="F:DNA binding"/>
    <property type="evidence" value="ECO:0007669"/>
    <property type="project" value="UniProtKB-UniRule"/>
</dbReference>
<evidence type="ECO:0000256" key="10">
    <source>
        <dbReference type="ARBA" id="ARBA00022839"/>
    </source>
</evidence>
<evidence type="ECO:0000313" key="19">
    <source>
        <dbReference type="EMBL" id="MST69989.1"/>
    </source>
</evidence>
<dbReference type="SMART" id="SM00482">
    <property type="entry name" value="POLAc"/>
    <property type="match status" value="1"/>
</dbReference>
<dbReference type="InterPro" id="IPR029060">
    <property type="entry name" value="PIN-like_dom_sf"/>
</dbReference>
<dbReference type="CDD" id="cd08637">
    <property type="entry name" value="DNA_pol_A_pol_I_C"/>
    <property type="match status" value="1"/>
</dbReference>
<dbReference type="EMBL" id="VUNA01000002">
    <property type="protein sequence ID" value="MST69989.1"/>
    <property type="molecule type" value="Genomic_DNA"/>
</dbReference>
<dbReference type="Proteomes" id="UP000469424">
    <property type="component" value="Unassembled WGS sequence"/>
</dbReference>
<feature type="domain" description="5'-3' exonuclease" evidence="17">
    <location>
        <begin position="2"/>
        <end position="260"/>
    </location>
</feature>
<dbReference type="FunFam" id="3.40.50.1010:FF:000001">
    <property type="entry name" value="DNA polymerase I"/>
    <property type="match status" value="1"/>
</dbReference>
<dbReference type="Pfam" id="PF01367">
    <property type="entry name" value="5_3_exonuc"/>
    <property type="match status" value="1"/>
</dbReference>
<protein>
    <recommendedName>
        <fullName evidence="3 15">DNA polymerase I</fullName>
        <ecNumber evidence="2 15">2.7.7.7</ecNumber>
    </recommendedName>
</protein>
<evidence type="ECO:0000256" key="13">
    <source>
        <dbReference type="ARBA" id="ARBA00023204"/>
    </source>
</evidence>
<organism evidence="19 20">
    <name type="scientific">Mogibacterium kristiansenii</name>
    <dbReference type="NCBI Taxonomy" id="2606708"/>
    <lineage>
        <taxon>Bacteria</taxon>
        <taxon>Bacillati</taxon>
        <taxon>Bacillota</taxon>
        <taxon>Clostridia</taxon>
        <taxon>Peptostreptococcales</taxon>
        <taxon>Anaerovoracaceae</taxon>
        <taxon>Mogibacterium</taxon>
    </lineage>
</organism>
<dbReference type="GO" id="GO:0008409">
    <property type="term" value="F:5'-3' exonuclease activity"/>
    <property type="evidence" value="ECO:0007669"/>
    <property type="project" value="UniProtKB-UniRule"/>
</dbReference>
<dbReference type="Pfam" id="PF02739">
    <property type="entry name" value="5_3_exonuc_N"/>
    <property type="match status" value="1"/>
</dbReference>
<keyword evidence="11 16" id="KW-0239">DNA-directed DNA polymerase</keyword>
<comment type="caution">
    <text evidence="19">The sequence shown here is derived from an EMBL/GenBank/DDBJ whole genome shotgun (WGS) entry which is preliminary data.</text>
</comment>
<keyword evidence="8 16" id="KW-0227">DNA damage</keyword>
<evidence type="ECO:0000256" key="2">
    <source>
        <dbReference type="ARBA" id="ARBA00012417"/>
    </source>
</evidence>
<dbReference type="InterPro" id="IPR002421">
    <property type="entry name" value="5-3_exonuclease"/>
</dbReference>
<evidence type="ECO:0000256" key="6">
    <source>
        <dbReference type="ARBA" id="ARBA00022705"/>
    </source>
</evidence>
<evidence type="ECO:0000256" key="5">
    <source>
        <dbReference type="ARBA" id="ARBA00022695"/>
    </source>
</evidence>
<dbReference type="Gene3D" id="1.20.1060.10">
    <property type="entry name" value="Taq DNA Polymerase, Chain T, domain 4"/>
    <property type="match status" value="1"/>
</dbReference>
<dbReference type="NCBIfam" id="TIGR00593">
    <property type="entry name" value="pola"/>
    <property type="match status" value="1"/>
</dbReference>
<dbReference type="PANTHER" id="PTHR10133">
    <property type="entry name" value="DNA POLYMERASE I"/>
    <property type="match status" value="1"/>
</dbReference>
<dbReference type="RefSeq" id="WP_154553554.1">
    <property type="nucleotide sequence ID" value="NZ_VUNA01000002.1"/>
</dbReference>
<keyword evidence="7" id="KW-0540">Nuclease</keyword>
<evidence type="ECO:0000256" key="14">
    <source>
        <dbReference type="ARBA" id="ARBA00049244"/>
    </source>
</evidence>
<comment type="catalytic activity">
    <reaction evidence="14 16">
        <text>DNA(n) + a 2'-deoxyribonucleoside 5'-triphosphate = DNA(n+1) + diphosphate</text>
        <dbReference type="Rhea" id="RHEA:22508"/>
        <dbReference type="Rhea" id="RHEA-COMP:17339"/>
        <dbReference type="Rhea" id="RHEA-COMP:17340"/>
        <dbReference type="ChEBI" id="CHEBI:33019"/>
        <dbReference type="ChEBI" id="CHEBI:61560"/>
        <dbReference type="ChEBI" id="CHEBI:173112"/>
        <dbReference type="EC" id="2.7.7.7"/>
    </reaction>
</comment>
<dbReference type="InterPro" id="IPR036397">
    <property type="entry name" value="RNaseH_sf"/>
</dbReference>
<comment type="similarity">
    <text evidence="1 16">Belongs to the DNA polymerase type-A family.</text>
</comment>
<dbReference type="PANTHER" id="PTHR10133:SF27">
    <property type="entry name" value="DNA POLYMERASE NU"/>
    <property type="match status" value="1"/>
</dbReference>
<dbReference type="InterPro" id="IPR019760">
    <property type="entry name" value="DNA-dir_DNA_pol_A_CS"/>
</dbReference>
<keyword evidence="20" id="KW-1185">Reference proteome</keyword>
<dbReference type="InterPro" id="IPR020046">
    <property type="entry name" value="5-3_exonucl_a-hlix_arch_N"/>
</dbReference>
<dbReference type="GO" id="GO:0006302">
    <property type="term" value="P:double-strand break repair"/>
    <property type="evidence" value="ECO:0007669"/>
    <property type="project" value="TreeGrafter"/>
</dbReference>
<dbReference type="Gene3D" id="3.30.70.370">
    <property type="match status" value="1"/>
</dbReference>
<dbReference type="SMART" id="SM00279">
    <property type="entry name" value="HhH2"/>
    <property type="match status" value="1"/>
</dbReference>
<keyword evidence="4 16" id="KW-0808">Transferase</keyword>
<evidence type="ECO:0000313" key="20">
    <source>
        <dbReference type="Proteomes" id="UP000469424"/>
    </source>
</evidence>
<keyword evidence="12 16" id="KW-0238">DNA-binding</keyword>
<dbReference type="AlphaFoldDB" id="A0A6N7XJ73"/>
<evidence type="ECO:0000256" key="12">
    <source>
        <dbReference type="ARBA" id="ARBA00023125"/>
    </source>
</evidence>
<feature type="domain" description="DNA-directed DNA polymerase family A palm" evidence="18">
    <location>
        <begin position="620"/>
        <end position="827"/>
    </location>
</feature>
<dbReference type="PRINTS" id="PR00868">
    <property type="entry name" value="DNAPOLI"/>
</dbReference>
<name>A0A6N7XJ73_9FIRM</name>
<dbReference type="PROSITE" id="PS00447">
    <property type="entry name" value="DNA_POLYMERASE_A"/>
    <property type="match status" value="1"/>
</dbReference>
<dbReference type="GO" id="GO:0006261">
    <property type="term" value="P:DNA-templated DNA replication"/>
    <property type="evidence" value="ECO:0007669"/>
    <property type="project" value="UniProtKB-UniRule"/>
</dbReference>
<dbReference type="CDD" id="cd09898">
    <property type="entry name" value="H3TH_53EXO"/>
    <property type="match status" value="1"/>
</dbReference>
<dbReference type="EC" id="2.7.7.7" evidence="2 15"/>
<keyword evidence="10 16" id="KW-0269">Exonuclease</keyword>
<dbReference type="InterPro" id="IPR012337">
    <property type="entry name" value="RNaseH-like_sf"/>
</dbReference>
<dbReference type="SUPFAM" id="SSF47807">
    <property type="entry name" value="5' to 3' exonuclease, C-terminal subdomain"/>
    <property type="match status" value="1"/>
</dbReference>
<evidence type="ECO:0000256" key="1">
    <source>
        <dbReference type="ARBA" id="ARBA00007705"/>
    </source>
</evidence>
<keyword evidence="6 16" id="KW-0235">DNA replication</keyword>
<evidence type="ECO:0000256" key="16">
    <source>
        <dbReference type="RuleBase" id="RU004460"/>
    </source>
</evidence>
<dbReference type="Gene3D" id="3.40.50.1010">
    <property type="entry name" value="5'-nuclease"/>
    <property type="match status" value="1"/>
</dbReference>
<dbReference type="InterPro" id="IPR018320">
    <property type="entry name" value="DNA_polymerase_1"/>
</dbReference>
<evidence type="ECO:0000256" key="3">
    <source>
        <dbReference type="ARBA" id="ARBA00020311"/>
    </source>
</evidence>
<dbReference type="Pfam" id="PF00476">
    <property type="entry name" value="DNA_pol_A"/>
    <property type="match status" value="1"/>
</dbReference>
<dbReference type="CDD" id="cd09859">
    <property type="entry name" value="PIN_53EXO"/>
    <property type="match status" value="1"/>
</dbReference>
<accession>A0A6N7XJ73</accession>
<evidence type="ECO:0000256" key="9">
    <source>
        <dbReference type="ARBA" id="ARBA00022801"/>
    </source>
</evidence>
<dbReference type="FunFam" id="1.10.150.20:FF:000002">
    <property type="entry name" value="DNA polymerase I"/>
    <property type="match status" value="1"/>
</dbReference>
<proteinExistence type="inferred from homology"/>
<dbReference type="Gene3D" id="3.30.420.10">
    <property type="entry name" value="Ribonuclease H-like superfamily/Ribonuclease H"/>
    <property type="match status" value="1"/>
</dbReference>
<keyword evidence="5 16" id="KW-0548">Nucleotidyltransferase</keyword>
<dbReference type="FunFam" id="1.10.150.20:FF:000003">
    <property type="entry name" value="DNA polymerase I"/>
    <property type="match status" value="1"/>
</dbReference>
<dbReference type="InterPro" id="IPR043502">
    <property type="entry name" value="DNA/RNA_pol_sf"/>
</dbReference>
<dbReference type="InterPro" id="IPR036279">
    <property type="entry name" value="5-3_exonuclease_C_sf"/>
</dbReference>
<dbReference type="Gene3D" id="1.10.150.20">
    <property type="entry name" value="5' to 3' exonuclease, C-terminal subdomain"/>
    <property type="match status" value="2"/>
</dbReference>
<comment type="subunit">
    <text evidence="16">Single-chain monomer with multiple functions.</text>
</comment>
<evidence type="ECO:0000256" key="11">
    <source>
        <dbReference type="ARBA" id="ARBA00022932"/>
    </source>
</evidence>